<keyword evidence="2" id="KW-1185">Reference proteome</keyword>
<name>A0AAE0YRC1_9GAST</name>
<evidence type="ECO:0000313" key="2">
    <source>
        <dbReference type="Proteomes" id="UP001283361"/>
    </source>
</evidence>
<organism evidence="1 2">
    <name type="scientific">Elysia crispata</name>
    <name type="common">lettuce slug</name>
    <dbReference type="NCBI Taxonomy" id="231223"/>
    <lineage>
        <taxon>Eukaryota</taxon>
        <taxon>Metazoa</taxon>
        <taxon>Spiralia</taxon>
        <taxon>Lophotrochozoa</taxon>
        <taxon>Mollusca</taxon>
        <taxon>Gastropoda</taxon>
        <taxon>Heterobranchia</taxon>
        <taxon>Euthyneura</taxon>
        <taxon>Panpulmonata</taxon>
        <taxon>Sacoglossa</taxon>
        <taxon>Placobranchoidea</taxon>
        <taxon>Plakobranchidae</taxon>
        <taxon>Elysia</taxon>
    </lineage>
</organism>
<dbReference type="EMBL" id="JAWDGP010005611">
    <property type="protein sequence ID" value="KAK3755080.1"/>
    <property type="molecule type" value="Genomic_DNA"/>
</dbReference>
<proteinExistence type="predicted"/>
<reference evidence="1" key="1">
    <citation type="journal article" date="2023" name="G3 (Bethesda)">
        <title>A reference genome for the long-term kleptoplast-retaining sea slug Elysia crispata morphotype clarki.</title>
        <authorList>
            <person name="Eastman K.E."/>
            <person name="Pendleton A.L."/>
            <person name="Shaikh M.A."/>
            <person name="Suttiyut T."/>
            <person name="Ogas R."/>
            <person name="Tomko P."/>
            <person name="Gavelis G."/>
            <person name="Widhalm J.R."/>
            <person name="Wisecaver J.H."/>
        </authorList>
    </citation>
    <scope>NUCLEOTIDE SEQUENCE</scope>
    <source>
        <strain evidence="1">ECLA1</strain>
    </source>
</reference>
<accession>A0AAE0YRC1</accession>
<gene>
    <name evidence="1" type="ORF">RRG08_039358</name>
</gene>
<sequence length="456" mass="49866">MDDKIIVQVWALAVIGKVFTGPWMNKFYSSEMSNLDMRPLVQKSERQLRLWQSAPELLMSPTLNAFGEPLCPESDDVLSALLCFVSGEDDIQREALKALVQACLDVLHSQLGLFLTDPEPSADITQKAVCAPTHNMASERALGCLDKMFRRAPIATGGFLNGKVRSKLNKCTQWLESQEPSVQDSIISFAISEAKLERVRRCVSDREVIEEIDRRRGVVATERNEKEKKLALKSISKCLKEKSTEGLECSEIVKEKVQRFINDLNSLLELALLYSRDSKDFNGQFQRFEGSEHVFMVVTQSVDVVGKLVVTQSVDVVGKLVVTQSVDVVGKLVVTQSVDVVGKLVVTQSVDVVGKLVVTQSVDVVGKLVVTQRVDVVGKLVVTQSVDVVGKLVVTQSVGVVGKLVVTQSVGVVGKLVVTTGSNVISVAFGSISSADITGSLEEMEEEEWLCGFCTQ</sequence>
<dbReference type="Proteomes" id="UP001283361">
    <property type="component" value="Unassembled WGS sequence"/>
</dbReference>
<dbReference type="AlphaFoldDB" id="A0AAE0YRC1"/>
<comment type="caution">
    <text evidence="1">The sequence shown here is derived from an EMBL/GenBank/DDBJ whole genome shotgun (WGS) entry which is preliminary data.</text>
</comment>
<evidence type="ECO:0000313" key="1">
    <source>
        <dbReference type="EMBL" id="KAK3755080.1"/>
    </source>
</evidence>
<protein>
    <submittedName>
        <fullName evidence="1">Uncharacterized protein</fullName>
    </submittedName>
</protein>